<feature type="domain" description="Phorbol-ester/DAG-type" evidence="24">
    <location>
        <begin position="373"/>
        <end position="423"/>
    </location>
</feature>
<evidence type="ECO:0000256" key="16">
    <source>
        <dbReference type="ARBA" id="ARBA00022840"/>
    </source>
</evidence>
<evidence type="ECO:0000256" key="2">
    <source>
        <dbReference type="ARBA" id="ARBA00004370"/>
    </source>
</evidence>
<dbReference type="PROSITE" id="PS50011">
    <property type="entry name" value="PROTEIN_KINASE_DOM"/>
    <property type="match status" value="1"/>
</dbReference>
<dbReference type="InterPro" id="IPR046349">
    <property type="entry name" value="C1-like_sf"/>
</dbReference>
<dbReference type="InterPro" id="IPR057764">
    <property type="entry name" value="Ubiquitin_PRKD1-3_N"/>
</dbReference>
<dbReference type="SUPFAM" id="SSF50729">
    <property type="entry name" value="PH domain-like"/>
    <property type="match status" value="1"/>
</dbReference>
<comment type="subcellular location">
    <subcellularLocation>
        <location evidence="3">Cytoplasm</location>
    </subcellularLocation>
    <subcellularLocation>
        <location evidence="2">Membrane</location>
    </subcellularLocation>
</comment>
<keyword evidence="15" id="KW-0862">Zinc</keyword>
<dbReference type="InterPro" id="IPR001849">
    <property type="entry name" value="PH_domain"/>
</dbReference>
<sequence length="950" mass="109071">MLSFVQKLPMPKALNCHFTKLISSWLASFRTEQQQLASMQIDQNLQLAIKVEQIFSQCSKKPIDRPELVEQEEEANISQQLCWLLLAVAVECGGQRDVGRRLAKVEPHLIDDTMLSKHANTAAATFSPLQCYLTSEVSLNSLRNLAKEFILEKYPPSDDVSEKTLDSRLLLFKHDVNSMNILQLITDYNDITDGTVIEIVISPTPQNDRIFVYPHSLYVHSYRTPTFCDFCGEMLFGLVKQGLKCNACNLNYHKRCARKIPNNCSGSYQWKTTLLSLPNADHSRRPSLVTASQVDEKPNDQQPVITITTPTTTTPTTTITTTPEILITSADMARQYDVVSPTLSFTPRKDRSSSWSGRPLWMEVENARRTKVPHTFQVHTYTKPTICHYCKKLLKGIVRQGMQCRDCCYNCHKKCEQYVPKDCSGSMMLQSASVLYDDDESNFSPVNGETNDPQFLPESKTPARYTNSVQDYSDNDSTTTEQMSQNIPVMRLIMTKRQTKESNKIIKTGWIVHHTQRNHLRRKHYWCLSSKSIVMYTDDHCARRYREIPLHHILCIERENFQAPLFGLSGSNPVRRLELRTITSTYYIDFQDCLNNKEATEWETAIRQAWMPMSPYDKKPSPTDDNSPNTAESSSAAEKSDLETYCKSEEDFCQTYQIFMEEMLGSGQFGIVYGAIHRKSGRHVAVKIINKKKFPSNRESALRTEVKITQKLKHEGIIQFESVMETPERIYVVMEKLKGDMLEMILNSQKGRLNERITKFLITQILAALQYLHGQNVVHCDLKPENILLVTNSDFPQIKLCDFGFARIIGERSFRRSIVGTPAYLAPEVLQNKGFNRSLDMWSVGVITYVALSGTFPFNEDEDITDQIKNAAFMFPSHPWSDVSQHAIDFIQSMLQVKISRRFSVQKALLHPWLQSRQLWSDLRTLEKSIGCRYLTHESDDERWENCKEP</sequence>
<evidence type="ECO:0000256" key="15">
    <source>
        <dbReference type="ARBA" id="ARBA00022833"/>
    </source>
</evidence>
<dbReference type="Gene3D" id="3.30.60.20">
    <property type="match status" value="2"/>
</dbReference>
<evidence type="ECO:0000259" key="22">
    <source>
        <dbReference type="PROSITE" id="PS50003"/>
    </source>
</evidence>
<keyword evidence="16 20" id="KW-0067">ATP-binding</keyword>
<evidence type="ECO:0000256" key="13">
    <source>
        <dbReference type="ARBA" id="ARBA00022771"/>
    </source>
</evidence>
<evidence type="ECO:0000256" key="3">
    <source>
        <dbReference type="ARBA" id="ARBA00004496"/>
    </source>
</evidence>
<dbReference type="PROSITE" id="PS50003">
    <property type="entry name" value="PH_DOMAIN"/>
    <property type="match status" value="1"/>
</dbReference>
<evidence type="ECO:0000256" key="10">
    <source>
        <dbReference type="ARBA" id="ARBA00022723"/>
    </source>
</evidence>
<keyword evidence="26" id="KW-1185">Reference proteome</keyword>
<name>A0ABR3K2M2_TRISP</name>
<keyword evidence="17" id="KW-0460">Magnesium</keyword>
<evidence type="ECO:0000259" key="24">
    <source>
        <dbReference type="PROSITE" id="PS50081"/>
    </source>
</evidence>
<dbReference type="SUPFAM" id="SSF56112">
    <property type="entry name" value="Protein kinase-like (PK-like)"/>
    <property type="match status" value="1"/>
</dbReference>
<evidence type="ECO:0000256" key="8">
    <source>
        <dbReference type="ARBA" id="ARBA00022553"/>
    </source>
</evidence>
<dbReference type="InterPro" id="IPR000719">
    <property type="entry name" value="Prot_kinase_dom"/>
</dbReference>
<dbReference type="SMART" id="SM00220">
    <property type="entry name" value="S_TKc"/>
    <property type="match status" value="1"/>
</dbReference>
<dbReference type="InterPro" id="IPR008271">
    <property type="entry name" value="Ser/Thr_kinase_AS"/>
</dbReference>
<reference evidence="25 26" key="1">
    <citation type="submission" date="2024-07" db="EMBL/GenBank/DDBJ databases">
        <title>Enhanced genomic and transcriptomic resources for Trichinella pseudospiralis and T. spiralis underpin the discovery of pronounced molecular differences between stages and species.</title>
        <authorList>
            <person name="Pasi K.K."/>
            <person name="La Rosa G."/>
            <person name="Gomez-Morales M.A."/>
            <person name="Tosini F."/>
            <person name="Sumanam S."/>
            <person name="Young N.D."/>
            <person name="Chang B.C."/>
            <person name="Robin G.B."/>
        </authorList>
    </citation>
    <scope>NUCLEOTIDE SEQUENCE [LARGE SCALE GENOMIC DNA]</scope>
    <source>
        <strain evidence="25">ISS534</strain>
    </source>
</reference>
<keyword evidence="14 25" id="KW-0418">Kinase</keyword>
<feature type="region of interest" description="Disordered" evidence="21">
    <location>
        <begin position="613"/>
        <end position="640"/>
    </location>
</feature>
<feature type="compositionally biased region" description="Polar residues" evidence="21">
    <location>
        <begin position="623"/>
        <end position="637"/>
    </location>
</feature>
<dbReference type="InterPro" id="IPR017441">
    <property type="entry name" value="Protein_kinase_ATP_BS"/>
</dbReference>
<dbReference type="PANTHER" id="PTHR22968">
    <property type="entry name" value="PROTEIN KINASE C, MU"/>
    <property type="match status" value="1"/>
</dbReference>
<dbReference type="CDD" id="cd20795">
    <property type="entry name" value="C1_PKD_rpt1"/>
    <property type="match status" value="1"/>
</dbReference>
<comment type="catalytic activity">
    <reaction evidence="19">
        <text>L-threonyl-[protein] + ATP = O-phospho-L-threonyl-[protein] + ADP + H(+)</text>
        <dbReference type="Rhea" id="RHEA:46608"/>
        <dbReference type="Rhea" id="RHEA-COMP:11060"/>
        <dbReference type="Rhea" id="RHEA-COMP:11605"/>
        <dbReference type="ChEBI" id="CHEBI:15378"/>
        <dbReference type="ChEBI" id="CHEBI:30013"/>
        <dbReference type="ChEBI" id="CHEBI:30616"/>
        <dbReference type="ChEBI" id="CHEBI:61977"/>
        <dbReference type="ChEBI" id="CHEBI:456216"/>
        <dbReference type="EC" id="2.7.11.13"/>
    </reaction>
</comment>
<evidence type="ECO:0000256" key="18">
    <source>
        <dbReference type="ARBA" id="ARBA00023136"/>
    </source>
</evidence>
<keyword evidence="10" id="KW-0479">Metal-binding</keyword>
<evidence type="ECO:0000256" key="14">
    <source>
        <dbReference type="ARBA" id="ARBA00022777"/>
    </source>
</evidence>
<proteinExistence type="inferred from homology"/>
<evidence type="ECO:0000256" key="7">
    <source>
        <dbReference type="ARBA" id="ARBA00022527"/>
    </source>
</evidence>
<evidence type="ECO:0000256" key="1">
    <source>
        <dbReference type="ARBA" id="ARBA00001946"/>
    </source>
</evidence>
<evidence type="ECO:0000259" key="23">
    <source>
        <dbReference type="PROSITE" id="PS50011"/>
    </source>
</evidence>
<keyword evidence="9" id="KW-0808">Transferase</keyword>
<dbReference type="CDD" id="cd14082">
    <property type="entry name" value="STKc_PKD"/>
    <property type="match status" value="1"/>
</dbReference>
<comment type="caution">
    <text evidence="25">The sequence shown here is derived from an EMBL/GenBank/DDBJ whole genome shotgun (WGS) entry which is preliminary data.</text>
</comment>
<protein>
    <recommendedName>
        <fullName evidence="5">protein kinase C</fullName>
        <ecNumber evidence="5">2.7.11.13</ecNumber>
    </recommendedName>
</protein>
<dbReference type="InterPro" id="IPR011993">
    <property type="entry name" value="PH-like_dom_sf"/>
</dbReference>
<keyword evidence="13" id="KW-0863">Zinc-finger</keyword>
<keyword evidence="8" id="KW-0597">Phosphoprotein</keyword>
<dbReference type="SUPFAM" id="SSF57889">
    <property type="entry name" value="Cysteine-rich domain"/>
    <property type="match status" value="2"/>
</dbReference>
<accession>A0ABR3K2M2</accession>
<feature type="binding site" evidence="20">
    <location>
        <position position="687"/>
    </location>
    <ligand>
        <name>ATP</name>
        <dbReference type="ChEBI" id="CHEBI:30616"/>
    </ligand>
</feature>
<evidence type="ECO:0000256" key="4">
    <source>
        <dbReference type="ARBA" id="ARBA00008582"/>
    </source>
</evidence>
<comment type="cofactor">
    <cofactor evidence="1">
        <name>Mg(2+)</name>
        <dbReference type="ChEBI" id="CHEBI:18420"/>
    </cofactor>
</comment>
<dbReference type="EC" id="2.7.11.13" evidence="5"/>
<feature type="domain" description="Protein kinase" evidence="23">
    <location>
        <begin position="658"/>
        <end position="914"/>
    </location>
</feature>
<comment type="similarity">
    <text evidence="4">Belongs to the protein kinase superfamily. CAMK Ser/Thr protein kinase family. PKD subfamily.</text>
</comment>
<dbReference type="PROSITE" id="PS00108">
    <property type="entry name" value="PROTEIN_KINASE_ST"/>
    <property type="match status" value="1"/>
</dbReference>
<evidence type="ECO:0000256" key="11">
    <source>
        <dbReference type="ARBA" id="ARBA00022737"/>
    </source>
</evidence>
<keyword evidence="6" id="KW-0963">Cytoplasm</keyword>
<keyword evidence="7" id="KW-0723">Serine/threonine-protein kinase</keyword>
<dbReference type="PROSITE" id="PS00479">
    <property type="entry name" value="ZF_DAG_PE_1"/>
    <property type="match status" value="2"/>
</dbReference>
<dbReference type="Gene3D" id="3.30.200.20">
    <property type="entry name" value="Phosphorylase Kinase, domain 1"/>
    <property type="match status" value="1"/>
</dbReference>
<dbReference type="PRINTS" id="PR00008">
    <property type="entry name" value="DAGPEDOMAIN"/>
</dbReference>
<evidence type="ECO:0000313" key="26">
    <source>
        <dbReference type="Proteomes" id="UP001558632"/>
    </source>
</evidence>
<feature type="domain" description="PH" evidence="22">
    <location>
        <begin position="504"/>
        <end position="611"/>
    </location>
</feature>
<keyword evidence="18" id="KW-0472">Membrane</keyword>
<dbReference type="SMART" id="SM00109">
    <property type="entry name" value="C1"/>
    <property type="match status" value="2"/>
</dbReference>
<dbReference type="PROSITE" id="PS50081">
    <property type="entry name" value="ZF_DAG_PE_2"/>
    <property type="match status" value="2"/>
</dbReference>
<evidence type="ECO:0000256" key="5">
    <source>
        <dbReference type="ARBA" id="ARBA00012429"/>
    </source>
</evidence>
<evidence type="ECO:0000256" key="17">
    <source>
        <dbReference type="ARBA" id="ARBA00022842"/>
    </source>
</evidence>
<keyword evidence="12 20" id="KW-0547">Nucleotide-binding</keyword>
<dbReference type="EMBL" id="JBEUSY010000558">
    <property type="protein sequence ID" value="KAL1226868.1"/>
    <property type="molecule type" value="Genomic_DNA"/>
</dbReference>
<dbReference type="CDD" id="cd20796">
    <property type="entry name" value="C1_PKD_rpt2"/>
    <property type="match status" value="1"/>
</dbReference>
<dbReference type="Proteomes" id="UP001558632">
    <property type="component" value="Unassembled WGS sequence"/>
</dbReference>
<dbReference type="PROSITE" id="PS00107">
    <property type="entry name" value="PROTEIN_KINASE_ATP"/>
    <property type="match status" value="1"/>
</dbReference>
<dbReference type="Gene3D" id="2.30.29.30">
    <property type="entry name" value="Pleckstrin-homology domain (PH domain)/Phosphotyrosine-binding domain (PTB)"/>
    <property type="match status" value="1"/>
</dbReference>
<dbReference type="Pfam" id="PF25525">
    <property type="entry name" value="Ubiquitin_PRKD1_N"/>
    <property type="match status" value="1"/>
</dbReference>
<evidence type="ECO:0000256" key="21">
    <source>
        <dbReference type="SAM" id="MobiDB-lite"/>
    </source>
</evidence>
<dbReference type="InterPro" id="IPR020454">
    <property type="entry name" value="DAG/PE-bd"/>
</dbReference>
<feature type="domain" description="Phorbol-ester/DAG-type" evidence="24">
    <location>
        <begin position="214"/>
        <end position="264"/>
    </location>
</feature>
<dbReference type="Gene3D" id="1.10.510.10">
    <property type="entry name" value="Transferase(Phosphotransferase) domain 1"/>
    <property type="match status" value="1"/>
</dbReference>
<dbReference type="GO" id="GO:0016301">
    <property type="term" value="F:kinase activity"/>
    <property type="evidence" value="ECO:0007669"/>
    <property type="project" value="UniProtKB-KW"/>
</dbReference>
<evidence type="ECO:0000256" key="19">
    <source>
        <dbReference type="ARBA" id="ARBA00047272"/>
    </source>
</evidence>
<organism evidence="25 26">
    <name type="scientific">Trichinella spiralis</name>
    <name type="common">Trichina worm</name>
    <dbReference type="NCBI Taxonomy" id="6334"/>
    <lineage>
        <taxon>Eukaryota</taxon>
        <taxon>Metazoa</taxon>
        <taxon>Ecdysozoa</taxon>
        <taxon>Nematoda</taxon>
        <taxon>Enoplea</taxon>
        <taxon>Dorylaimia</taxon>
        <taxon>Trichinellida</taxon>
        <taxon>Trichinellidae</taxon>
        <taxon>Trichinella</taxon>
    </lineage>
</organism>
<evidence type="ECO:0000256" key="9">
    <source>
        <dbReference type="ARBA" id="ARBA00022679"/>
    </source>
</evidence>
<dbReference type="Pfam" id="PF00130">
    <property type="entry name" value="C1_1"/>
    <property type="match status" value="2"/>
</dbReference>
<gene>
    <name evidence="25" type="ORF">TSPI_05580</name>
</gene>
<evidence type="ECO:0000256" key="12">
    <source>
        <dbReference type="ARBA" id="ARBA00022741"/>
    </source>
</evidence>
<dbReference type="Pfam" id="PF00069">
    <property type="entry name" value="Pkinase"/>
    <property type="match status" value="1"/>
</dbReference>
<keyword evidence="11" id="KW-0677">Repeat</keyword>
<evidence type="ECO:0000256" key="6">
    <source>
        <dbReference type="ARBA" id="ARBA00022490"/>
    </source>
</evidence>
<dbReference type="PANTHER" id="PTHR22968:SF24">
    <property type="entry name" value="SERINE_THREONINE-PROTEIN KINASE"/>
    <property type="match status" value="1"/>
</dbReference>
<evidence type="ECO:0000313" key="25">
    <source>
        <dbReference type="EMBL" id="KAL1226868.1"/>
    </source>
</evidence>
<evidence type="ECO:0000256" key="20">
    <source>
        <dbReference type="PROSITE-ProRule" id="PRU10141"/>
    </source>
</evidence>
<dbReference type="InterPro" id="IPR011009">
    <property type="entry name" value="Kinase-like_dom_sf"/>
</dbReference>
<dbReference type="InterPro" id="IPR002219">
    <property type="entry name" value="PKC_DAG/PE"/>
</dbReference>